<dbReference type="InterPro" id="IPR019606">
    <property type="entry name" value="GerMN"/>
</dbReference>
<reference evidence="3" key="1">
    <citation type="submission" date="2022-03" db="EMBL/GenBank/DDBJ databases">
        <title>Brevibacterium spongiae sp. nov., isolated from marine sponge.</title>
        <authorList>
            <person name="Li Z."/>
            <person name="Zhang M."/>
        </authorList>
    </citation>
    <scope>NUCLEOTIDE SEQUENCE</scope>
    <source>
        <strain evidence="3">WHS-Z9</strain>
    </source>
</reference>
<sequence>MTSMKSRGIRSRRVRVRTLLVSVFAAFVLVGCSSIPTSSPVGHIEDDSGDTGASNARIPDGPEPGDNVSEIVRGFLAAGAGAGNNFSVARSFLTEAEAQEWSPQESVSVLPNDTDIDSLNQDLTSDQKTLSLSAPVVGLVDSSGVYNSTKPGTQSTLEFSLRQENGEWRISSAPDGLLISQSDFRTIFLNYSLQFYTSDYSYLVPDSRWFLRSSSTPTALMNELLSGPAPYLSGAVITAIPDGAKLSDSNVVTIENGVARVSLGAQTPAPSDREKGLIRQQISTTLQVIPSISSIELSIGGQTVSANLQSKTDSSIQVDGPPVVLADNRISRVSGTTVAKVENSPNLKGKKASDPAVSLDDSLYVYLQNERRELMRLKSDAVDATPILKGKRLVRPSIDRFNTIWTGEAENKGELKAVGRDGKVFTVTADFLSGRQLVDVEVSRDGTRVALLSRHKGEPDRIDVVGVPRDKAGNPAGRVSETPISVGANFDEVKDVSWAGSTSLVALAAEEGDTVQPFRIGVTGPSEQLGEVTGGSRIAGGADGRSILVTSSKGALYSYNSNAWQKLVDVAAKDPSYPG</sequence>
<protein>
    <submittedName>
        <fullName evidence="3">LpqB family beta-propeller domain-containing protein</fullName>
    </submittedName>
</protein>
<evidence type="ECO:0000313" key="4">
    <source>
        <dbReference type="Proteomes" id="UP001064879"/>
    </source>
</evidence>
<name>A0ABY5SWA2_9MICO</name>
<keyword evidence="4" id="KW-1185">Reference proteome</keyword>
<dbReference type="PROSITE" id="PS51257">
    <property type="entry name" value="PROKAR_LIPOPROTEIN"/>
    <property type="match status" value="1"/>
</dbReference>
<gene>
    <name evidence="3" type="ORF">L1F31_07225</name>
</gene>
<dbReference type="Proteomes" id="UP001064879">
    <property type="component" value="Chromosome"/>
</dbReference>
<dbReference type="SMART" id="SM00909">
    <property type="entry name" value="Germane"/>
    <property type="match status" value="1"/>
</dbReference>
<dbReference type="InterPro" id="IPR018910">
    <property type="entry name" value="LpqB_C"/>
</dbReference>
<evidence type="ECO:0000313" key="3">
    <source>
        <dbReference type="EMBL" id="UVI37428.1"/>
    </source>
</evidence>
<dbReference type="RefSeq" id="WP_265419971.1">
    <property type="nucleotide sequence ID" value="NZ_CP093443.1"/>
</dbReference>
<evidence type="ECO:0000259" key="2">
    <source>
        <dbReference type="SMART" id="SM00909"/>
    </source>
</evidence>
<dbReference type="Pfam" id="PF10647">
    <property type="entry name" value="Gmad1"/>
    <property type="match status" value="1"/>
</dbReference>
<dbReference type="InterPro" id="IPR059026">
    <property type="entry name" value="LpqB_N"/>
</dbReference>
<organism evidence="3 4">
    <name type="scientific">Brevibacterium spongiae</name>
    <dbReference type="NCBI Taxonomy" id="2909672"/>
    <lineage>
        <taxon>Bacteria</taxon>
        <taxon>Bacillati</taxon>
        <taxon>Actinomycetota</taxon>
        <taxon>Actinomycetes</taxon>
        <taxon>Micrococcales</taxon>
        <taxon>Brevibacteriaceae</taxon>
        <taxon>Brevibacterium</taxon>
    </lineage>
</organism>
<feature type="region of interest" description="Disordered" evidence="1">
    <location>
        <begin position="39"/>
        <end position="65"/>
    </location>
</feature>
<proteinExistence type="predicted"/>
<dbReference type="Pfam" id="PF25976">
    <property type="entry name" value="LpqB_N"/>
    <property type="match status" value="1"/>
</dbReference>
<accession>A0ABY5SWA2</accession>
<dbReference type="Pfam" id="PF10646">
    <property type="entry name" value="Germane"/>
    <property type="match status" value="1"/>
</dbReference>
<evidence type="ECO:0000256" key="1">
    <source>
        <dbReference type="SAM" id="MobiDB-lite"/>
    </source>
</evidence>
<dbReference type="SUPFAM" id="SSF82171">
    <property type="entry name" value="DPP6 N-terminal domain-like"/>
    <property type="match status" value="1"/>
</dbReference>
<dbReference type="EMBL" id="CP093443">
    <property type="protein sequence ID" value="UVI37428.1"/>
    <property type="molecule type" value="Genomic_DNA"/>
</dbReference>
<feature type="domain" description="GerMN" evidence="2">
    <location>
        <begin position="217"/>
        <end position="308"/>
    </location>
</feature>